<name>A0A3D9SGT1_9ACTN</name>
<dbReference type="RefSeq" id="WP_116020971.1">
    <property type="nucleotide sequence ID" value="NZ_QTTT01000001.1"/>
</dbReference>
<evidence type="ECO:0000313" key="1">
    <source>
        <dbReference type="EMBL" id="REE95118.1"/>
    </source>
</evidence>
<comment type="caution">
    <text evidence="1">The sequence shown here is derived from an EMBL/GenBank/DDBJ whole genome shotgun (WGS) entry which is preliminary data.</text>
</comment>
<protein>
    <submittedName>
        <fullName evidence="1">Uncharacterized protein</fullName>
    </submittedName>
</protein>
<dbReference type="OrthoDB" id="189103at2"/>
<sequence length="187" mass="20707">MSEDRADAPGAPAHRYVGPAEIRGQVHPDRREHPITSHDDLAAWLTGRTEQRPDEPFTFVIDLNETLLLAPQRSEHVACAGGEPVLGAGEITFTPATGRWTVCEISNQSTGYCPDVTTWPAVQAALDRAGLDHPPAFTHPITFRRCPRCRERNIVKDEHYVCALCDAPLPNTWNLDRPDDHPTETAT</sequence>
<dbReference type="AlphaFoldDB" id="A0A3D9SGT1"/>
<keyword evidence="2" id="KW-1185">Reference proteome</keyword>
<dbReference type="EMBL" id="QTTT01000001">
    <property type="protein sequence ID" value="REE95118.1"/>
    <property type="molecule type" value="Genomic_DNA"/>
</dbReference>
<dbReference type="Proteomes" id="UP000256661">
    <property type="component" value="Unassembled WGS sequence"/>
</dbReference>
<accession>A0A3D9SGT1</accession>
<proteinExistence type="predicted"/>
<gene>
    <name evidence="1" type="ORF">DFJ69_0499</name>
</gene>
<organism evidence="1 2">
    <name type="scientific">Thermomonospora umbrina</name>
    <dbReference type="NCBI Taxonomy" id="111806"/>
    <lineage>
        <taxon>Bacteria</taxon>
        <taxon>Bacillati</taxon>
        <taxon>Actinomycetota</taxon>
        <taxon>Actinomycetes</taxon>
        <taxon>Streptosporangiales</taxon>
        <taxon>Thermomonosporaceae</taxon>
        <taxon>Thermomonospora</taxon>
    </lineage>
</organism>
<reference evidence="1 2" key="1">
    <citation type="submission" date="2018-08" db="EMBL/GenBank/DDBJ databases">
        <title>Sequencing the genomes of 1000 actinobacteria strains.</title>
        <authorList>
            <person name="Klenk H.-P."/>
        </authorList>
    </citation>
    <scope>NUCLEOTIDE SEQUENCE [LARGE SCALE GENOMIC DNA]</scope>
    <source>
        <strain evidence="1 2">DSM 43927</strain>
    </source>
</reference>
<evidence type="ECO:0000313" key="2">
    <source>
        <dbReference type="Proteomes" id="UP000256661"/>
    </source>
</evidence>